<dbReference type="EMBL" id="JAQIZT010000001">
    <property type="protein sequence ID" value="KAJ7015410.1"/>
    <property type="molecule type" value="Genomic_DNA"/>
</dbReference>
<evidence type="ECO:0000313" key="1">
    <source>
        <dbReference type="EMBL" id="KAJ7015410.1"/>
    </source>
</evidence>
<comment type="caution">
    <text evidence="1">The sequence shown here is derived from an EMBL/GenBank/DDBJ whole genome shotgun (WGS) entry which is preliminary data.</text>
</comment>
<dbReference type="Proteomes" id="UP001164929">
    <property type="component" value="Chromosome 1"/>
</dbReference>
<reference evidence="1 2" key="1">
    <citation type="journal article" date="2023" name="Mol. Ecol. Resour.">
        <title>Chromosome-level genome assembly of a triploid poplar Populus alba 'Berolinensis'.</title>
        <authorList>
            <person name="Chen S."/>
            <person name="Yu Y."/>
            <person name="Wang X."/>
            <person name="Wang S."/>
            <person name="Zhang T."/>
            <person name="Zhou Y."/>
            <person name="He R."/>
            <person name="Meng N."/>
            <person name="Wang Y."/>
            <person name="Liu W."/>
            <person name="Liu Z."/>
            <person name="Liu J."/>
            <person name="Guo Q."/>
            <person name="Huang H."/>
            <person name="Sederoff R.R."/>
            <person name="Wang G."/>
            <person name="Qu G."/>
            <person name="Chen S."/>
        </authorList>
    </citation>
    <scope>NUCLEOTIDE SEQUENCE [LARGE SCALE GENOMIC DNA]</scope>
    <source>
        <strain evidence="1">SC-2020</strain>
    </source>
</reference>
<name>A0AAD6WK31_9ROSI</name>
<protein>
    <submittedName>
        <fullName evidence="1">Pentatricopeptide repeat-containing protein</fullName>
    </submittedName>
</protein>
<gene>
    <name evidence="1" type="ORF">NC653_004650</name>
</gene>
<keyword evidence="2" id="KW-1185">Reference proteome</keyword>
<accession>A0AAD6WK31</accession>
<organism evidence="1 2">
    <name type="scientific">Populus alba x Populus x berolinensis</name>
    <dbReference type="NCBI Taxonomy" id="444605"/>
    <lineage>
        <taxon>Eukaryota</taxon>
        <taxon>Viridiplantae</taxon>
        <taxon>Streptophyta</taxon>
        <taxon>Embryophyta</taxon>
        <taxon>Tracheophyta</taxon>
        <taxon>Spermatophyta</taxon>
        <taxon>Magnoliopsida</taxon>
        <taxon>eudicotyledons</taxon>
        <taxon>Gunneridae</taxon>
        <taxon>Pentapetalae</taxon>
        <taxon>rosids</taxon>
        <taxon>fabids</taxon>
        <taxon>Malpighiales</taxon>
        <taxon>Salicaceae</taxon>
        <taxon>Saliceae</taxon>
        <taxon>Populus</taxon>
    </lineage>
</organism>
<sequence length="72" mass="7983">MPGKRDEIVLGSLLGACQRRRNADVGERCGVSKTPGCSWIDVGARAHEFHAGGSLHHHSENIYQLLNEEMKR</sequence>
<dbReference type="AlphaFoldDB" id="A0AAD6WK31"/>
<proteinExistence type="predicted"/>
<evidence type="ECO:0000313" key="2">
    <source>
        <dbReference type="Proteomes" id="UP001164929"/>
    </source>
</evidence>